<evidence type="ECO:0000256" key="3">
    <source>
        <dbReference type="ARBA" id="ARBA00022741"/>
    </source>
</evidence>
<dbReference type="Pfam" id="PF00025">
    <property type="entry name" value="Arf"/>
    <property type="match status" value="1"/>
</dbReference>
<evidence type="ECO:0000313" key="7">
    <source>
        <dbReference type="Proteomes" id="UP000492821"/>
    </source>
</evidence>
<evidence type="ECO:0000256" key="4">
    <source>
        <dbReference type="ARBA" id="ARBA00023134"/>
    </source>
</evidence>
<dbReference type="PROSITE" id="PS51419">
    <property type="entry name" value="RAB"/>
    <property type="match status" value="1"/>
</dbReference>
<evidence type="ECO:0000256" key="5">
    <source>
        <dbReference type="PIRSR" id="PIRSR606689-1"/>
    </source>
</evidence>
<reference evidence="7" key="1">
    <citation type="journal article" date="2013" name="Genetics">
        <title>The draft genome and transcriptome of Panagrellus redivivus are shaped by the harsh demands of a free-living lifestyle.</title>
        <authorList>
            <person name="Srinivasan J."/>
            <person name="Dillman A.R."/>
            <person name="Macchietto M.G."/>
            <person name="Heikkinen L."/>
            <person name="Lakso M."/>
            <person name="Fracchia K.M."/>
            <person name="Antoshechkin I."/>
            <person name="Mortazavi A."/>
            <person name="Wong G."/>
            <person name="Sternberg P.W."/>
        </authorList>
    </citation>
    <scope>NUCLEOTIDE SEQUENCE [LARGE SCALE GENOMIC DNA]</scope>
    <source>
        <strain evidence="7">MT8872</strain>
    </source>
</reference>
<evidence type="ECO:0000313" key="8">
    <source>
        <dbReference type="WBParaSite" id="Pan_g2401.t1"/>
    </source>
</evidence>
<evidence type="ECO:0000256" key="1">
    <source>
        <dbReference type="ARBA" id="ARBA00010290"/>
    </source>
</evidence>
<dbReference type="GO" id="GO:0003924">
    <property type="term" value="F:GTPase activity"/>
    <property type="evidence" value="ECO:0007669"/>
    <property type="project" value="InterPro"/>
</dbReference>
<sequence>MGLASSLLESSSHDIVLLGLNSAGKTTVLYRLKRQKMVLPAPTVGFNCEKIRVTQGPARGHTFSLWDISGQESYRSSWPTYLKNATALVFVIDASDSCRFEEAKVELDTILTFIEERISIRFPVLLLANKQDIPEAESSESFKNYFTKDLKDRFAIKIIPCCAVTGEGLEQFFNELLYAFQSSRRSDR</sequence>
<dbReference type="InterPro" id="IPR024156">
    <property type="entry name" value="Small_GTPase_ARF"/>
</dbReference>
<dbReference type="NCBIfam" id="TIGR00231">
    <property type="entry name" value="small_GTP"/>
    <property type="match status" value="1"/>
</dbReference>
<keyword evidence="3 5" id="KW-0547">Nucleotide-binding</keyword>
<dbReference type="SUPFAM" id="SSF52540">
    <property type="entry name" value="P-loop containing nucleoside triphosphate hydrolases"/>
    <property type="match status" value="1"/>
</dbReference>
<dbReference type="SMART" id="SM00178">
    <property type="entry name" value="SAR"/>
    <property type="match status" value="1"/>
</dbReference>
<comment type="similarity">
    <text evidence="1">Belongs to the small GTPase superfamily. Arf family.</text>
</comment>
<keyword evidence="4 5" id="KW-0342">GTP-binding</keyword>
<dbReference type="GO" id="GO:0046872">
    <property type="term" value="F:metal ion binding"/>
    <property type="evidence" value="ECO:0007669"/>
    <property type="project" value="UniProtKB-KW"/>
</dbReference>
<feature type="binding site" evidence="5">
    <location>
        <begin position="19"/>
        <end position="26"/>
    </location>
    <ligand>
        <name>GTP</name>
        <dbReference type="ChEBI" id="CHEBI:37565"/>
    </ligand>
</feature>
<dbReference type="AlphaFoldDB" id="A0A7E4ZXY5"/>
<protein>
    <recommendedName>
        <fullName evidence="2">ADP-ribosylation factor-like protein 6</fullName>
    </recommendedName>
</protein>
<dbReference type="PRINTS" id="PR00449">
    <property type="entry name" value="RASTRNSFRMNG"/>
</dbReference>
<evidence type="ECO:0000256" key="2">
    <source>
        <dbReference type="ARBA" id="ARBA00019766"/>
    </source>
</evidence>
<dbReference type="CDD" id="cd00878">
    <property type="entry name" value="Arf_Arl"/>
    <property type="match status" value="1"/>
</dbReference>
<dbReference type="WBParaSite" id="Pan_g2401.t1">
    <property type="protein sequence ID" value="Pan_g2401.t1"/>
    <property type="gene ID" value="Pan_g2401"/>
</dbReference>
<dbReference type="GO" id="GO:0005525">
    <property type="term" value="F:GTP binding"/>
    <property type="evidence" value="ECO:0007669"/>
    <property type="project" value="UniProtKB-KW"/>
</dbReference>
<organism evidence="7 8">
    <name type="scientific">Panagrellus redivivus</name>
    <name type="common">Microworm</name>
    <dbReference type="NCBI Taxonomy" id="6233"/>
    <lineage>
        <taxon>Eukaryota</taxon>
        <taxon>Metazoa</taxon>
        <taxon>Ecdysozoa</taxon>
        <taxon>Nematoda</taxon>
        <taxon>Chromadorea</taxon>
        <taxon>Rhabditida</taxon>
        <taxon>Tylenchina</taxon>
        <taxon>Panagrolaimomorpha</taxon>
        <taxon>Panagrolaimoidea</taxon>
        <taxon>Panagrolaimidae</taxon>
        <taxon>Panagrellus</taxon>
    </lineage>
</organism>
<accession>A0A7E4ZXY5</accession>
<feature type="binding site" evidence="5">
    <location>
        <begin position="129"/>
        <end position="132"/>
    </location>
    <ligand>
        <name>GTP</name>
        <dbReference type="ChEBI" id="CHEBI:37565"/>
    </ligand>
</feature>
<keyword evidence="6" id="KW-0460">Magnesium</keyword>
<feature type="binding site" evidence="6">
    <location>
        <position position="26"/>
    </location>
    <ligand>
        <name>Mg(2+)</name>
        <dbReference type="ChEBI" id="CHEBI:18420"/>
    </ligand>
</feature>
<proteinExistence type="inferred from homology"/>
<dbReference type="InterPro" id="IPR006689">
    <property type="entry name" value="Small_GTPase_ARF/SAR"/>
</dbReference>
<dbReference type="SMART" id="SM00175">
    <property type="entry name" value="RAB"/>
    <property type="match status" value="1"/>
</dbReference>
<keyword evidence="7" id="KW-1185">Reference proteome</keyword>
<dbReference type="InterPro" id="IPR005225">
    <property type="entry name" value="Small_GTP-bd"/>
</dbReference>
<feature type="binding site" evidence="6">
    <location>
        <position position="43"/>
    </location>
    <ligand>
        <name>Mg(2+)</name>
        <dbReference type="ChEBI" id="CHEBI:18420"/>
    </ligand>
</feature>
<dbReference type="InterPro" id="IPR027417">
    <property type="entry name" value="P-loop_NTPase"/>
</dbReference>
<dbReference type="FunFam" id="3.40.50.300:FF:001166">
    <property type="entry name" value="ADP-ribosylation factor D"/>
    <property type="match status" value="1"/>
</dbReference>
<dbReference type="Proteomes" id="UP000492821">
    <property type="component" value="Unassembled WGS sequence"/>
</dbReference>
<feature type="binding site" evidence="5">
    <location>
        <position position="70"/>
    </location>
    <ligand>
        <name>GTP</name>
        <dbReference type="ChEBI" id="CHEBI:37565"/>
    </ligand>
</feature>
<name>A0A7E4ZXY5_PANRE</name>
<dbReference type="PROSITE" id="PS51417">
    <property type="entry name" value="ARF"/>
    <property type="match status" value="1"/>
</dbReference>
<dbReference type="Gene3D" id="3.40.50.300">
    <property type="entry name" value="P-loop containing nucleotide triphosphate hydrolases"/>
    <property type="match status" value="1"/>
</dbReference>
<dbReference type="PANTHER" id="PTHR11711">
    <property type="entry name" value="ADP RIBOSYLATION FACTOR-RELATED"/>
    <property type="match status" value="1"/>
</dbReference>
<evidence type="ECO:0000256" key="6">
    <source>
        <dbReference type="PIRSR" id="PIRSR606689-2"/>
    </source>
</evidence>
<dbReference type="SMART" id="SM00177">
    <property type="entry name" value="ARF"/>
    <property type="match status" value="1"/>
</dbReference>
<reference evidence="8" key="2">
    <citation type="submission" date="2020-10" db="UniProtKB">
        <authorList>
            <consortium name="WormBaseParasite"/>
        </authorList>
    </citation>
    <scope>IDENTIFICATION</scope>
</reference>
<keyword evidence="6" id="KW-0479">Metal-binding</keyword>